<evidence type="ECO:0000256" key="3">
    <source>
        <dbReference type="ARBA" id="ARBA00022949"/>
    </source>
</evidence>
<feature type="repeat" description="Xin" evidence="5">
    <location>
        <begin position="216"/>
        <end position="231"/>
    </location>
</feature>
<feature type="region of interest" description="Disordered" evidence="6">
    <location>
        <begin position="1"/>
        <end position="35"/>
    </location>
</feature>
<feature type="compositionally biased region" description="Basic and acidic residues" evidence="6">
    <location>
        <begin position="1486"/>
        <end position="1499"/>
    </location>
</feature>
<comment type="subcellular location">
    <subcellularLocation>
        <location evidence="1">Cell junction</location>
    </subcellularLocation>
</comment>
<feature type="repeat" description="Xin" evidence="5">
    <location>
        <begin position="872"/>
        <end position="887"/>
    </location>
</feature>
<dbReference type="PROSITE" id="PS51389">
    <property type="entry name" value="XIN"/>
    <property type="match status" value="20"/>
</dbReference>
<feature type="compositionally biased region" description="Polar residues" evidence="6">
    <location>
        <begin position="1803"/>
        <end position="1813"/>
    </location>
</feature>
<dbReference type="GO" id="GO:0007015">
    <property type="term" value="P:actin filament organization"/>
    <property type="evidence" value="ECO:0007669"/>
    <property type="project" value="TreeGrafter"/>
</dbReference>
<keyword evidence="2" id="KW-0677">Repeat</keyword>
<keyword evidence="3" id="KW-0965">Cell junction</keyword>
<feature type="repeat" description="Xin" evidence="5">
    <location>
        <begin position="973"/>
        <end position="988"/>
    </location>
</feature>
<feature type="compositionally biased region" description="Basic and acidic residues" evidence="6">
    <location>
        <begin position="1420"/>
        <end position="1429"/>
    </location>
</feature>
<comment type="domain">
    <text evidence="5">Xin repeats bind F-actin.</text>
</comment>
<reference evidence="7" key="2">
    <citation type="submission" date="2025-08" db="UniProtKB">
        <authorList>
            <consortium name="Ensembl"/>
        </authorList>
    </citation>
    <scope>IDENTIFICATION</scope>
</reference>
<feature type="repeat" description="Xin" evidence="5">
    <location>
        <begin position="617"/>
        <end position="632"/>
    </location>
</feature>
<feature type="compositionally biased region" description="Polar residues" evidence="6">
    <location>
        <begin position="8"/>
        <end position="18"/>
    </location>
</feature>
<evidence type="ECO:0000313" key="8">
    <source>
        <dbReference type="Proteomes" id="UP000694620"/>
    </source>
</evidence>
<feature type="repeat" description="Xin" evidence="5">
    <location>
        <begin position="1046"/>
        <end position="1061"/>
    </location>
</feature>
<feature type="repeat" description="Xin" evidence="5">
    <location>
        <begin position="650"/>
        <end position="665"/>
    </location>
</feature>
<feature type="repeat" description="Xin" evidence="5">
    <location>
        <begin position="294"/>
        <end position="309"/>
    </location>
</feature>
<evidence type="ECO:0000256" key="6">
    <source>
        <dbReference type="SAM" id="MobiDB-lite"/>
    </source>
</evidence>
<dbReference type="GeneTree" id="ENSGT00530000063779"/>
<dbReference type="InterPro" id="IPR030072">
    <property type="entry name" value="XIRP1/XIRP2"/>
</dbReference>
<feature type="compositionally biased region" description="Polar residues" evidence="6">
    <location>
        <begin position="1506"/>
        <end position="1543"/>
    </location>
</feature>
<reference evidence="7" key="1">
    <citation type="submission" date="2021-06" db="EMBL/GenBank/DDBJ databases">
        <authorList>
            <consortium name="Wellcome Sanger Institute Data Sharing"/>
        </authorList>
    </citation>
    <scope>NUCLEOTIDE SEQUENCE [LARGE SCALE GENOMIC DNA]</scope>
</reference>
<comment type="similarity">
    <text evidence="5">Belongs to the Xin family.</text>
</comment>
<feature type="repeat" description="Xin" evidence="5">
    <location>
        <begin position="469"/>
        <end position="484"/>
    </location>
</feature>
<dbReference type="GO" id="GO:0005925">
    <property type="term" value="C:focal adhesion"/>
    <property type="evidence" value="ECO:0007669"/>
    <property type="project" value="TreeGrafter"/>
</dbReference>
<feature type="repeat" description="Xin" evidence="5">
    <location>
        <begin position="541"/>
        <end position="556"/>
    </location>
</feature>
<evidence type="ECO:0000256" key="5">
    <source>
        <dbReference type="PROSITE-ProRule" id="PRU00721"/>
    </source>
</evidence>
<reference evidence="7" key="3">
    <citation type="submission" date="2025-09" db="UniProtKB">
        <authorList>
            <consortium name="Ensembl"/>
        </authorList>
    </citation>
    <scope>IDENTIFICATION</scope>
</reference>
<feature type="repeat" description="Xin" evidence="5">
    <location>
        <begin position="834"/>
        <end position="849"/>
    </location>
</feature>
<feature type="region of interest" description="Disordered" evidence="6">
    <location>
        <begin position="1474"/>
        <end position="1560"/>
    </location>
</feature>
<feature type="repeat" description="Xin" evidence="5">
    <location>
        <begin position="1011"/>
        <end position="1026"/>
    </location>
</feature>
<dbReference type="PANTHER" id="PTHR22591:SF2">
    <property type="entry name" value="XIN ACTIN-BINDING REPEAT-CONTAINING PROTEIN 1"/>
    <property type="match status" value="1"/>
</dbReference>
<feature type="repeat" description="Xin" evidence="5">
    <location>
        <begin position="503"/>
        <end position="518"/>
    </location>
</feature>
<dbReference type="Proteomes" id="UP000694620">
    <property type="component" value="Chromosome 6"/>
</dbReference>
<feature type="repeat" description="Xin" evidence="5">
    <location>
        <begin position="402"/>
        <end position="417"/>
    </location>
</feature>
<feature type="repeat" description="Xin" evidence="5">
    <location>
        <begin position="177"/>
        <end position="192"/>
    </location>
</feature>
<accession>A0A8C4RT27</accession>
<organism evidence="7 8">
    <name type="scientific">Erpetoichthys calabaricus</name>
    <name type="common">Rope fish</name>
    <name type="synonym">Calamoichthys calabaricus</name>
    <dbReference type="NCBI Taxonomy" id="27687"/>
    <lineage>
        <taxon>Eukaryota</taxon>
        <taxon>Metazoa</taxon>
        <taxon>Chordata</taxon>
        <taxon>Craniata</taxon>
        <taxon>Vertebrata</taxon>
        <taxon>Euteleostomi</taxon>
        <taxon>Actinopterygii</taxon>
        <taxon>Polypteriformes</taxon>
        <taxon>Polypteridae</taxon>
        <taxon>Erpetoichthys</taxon>
    </lineage>
</organism>
<dbReference type="PANTHER" id="PTHR22591">
    <property type="entry name" value="XIN"/>
    <property type="match status" value="1"/>
</dbReference>
<name>A0A8C4RT27_ERPCA</name>
<evidence type="ECO:0000256" key="1">
    <source>
        <dbReference type="ARBA" id="ARBA00004282"/>
    </source>
</evidence>
<keyword evidence="8" id="KW-1185">Reference proteome</keyword>
<feature type="repeat" description="Xin" evidence="5">
    <location>
        <begin position="579"/>
        <end position="594"/>
    </location>
</feature>
<feature type="repeat" description="Xin" evidence="5">
    <location>
        <begin position="332"/>
        <end position="347"/>
    </location>
</feature>
<evidence type="ECO:0000256" key="4">
    <source>
        <dbReference type="ARBA" id="ARBA00023203"/>
    </source>
</evidence>
<feature type="region of interest" description="Disordered" evidence="6">
    <location>
        <begin position="1419"/>
        <end position="1445"/>
    </location>
</feature>
<feature type="compositionally biased region" description="Basic and acidic residues" evidence="6">
    <location>
        <begin position="1780"/>
        <end position="1789"/>
    </location>
</feature>
<dbReference type="Ensembl" id="ENSECRT00000006566.1">
    <property type="protein sequence ID" value="ENSECRP00000006463.1"/>
    <property type="gene ID" value="ENSECRG00000004310.1"/>
</dbReference>
<dbReference type="Pfam" id="PF08043">
    <property type="entry name" value="Xin"/>
    <property type="match status" value="14"/>
</dbReference>
<evidence type="ECO:0000256" key="2">
    <source>
        <dbReference type="ARBA" id="ARBA00022737"/>
    </source>
</evidence>
<dbReference type="GO" id="GO:0051015">
    <property type="term" value="F:actin filament binding"/>
    <property type="evidence" value="ECO:0007669"/>
    <property type="project" value="TreeGrafter"/>
</dbReference>
<feature type="repeat" description="Xin" evidence="5">
    <location>
        <begin position="688"/>
        <end position="703"/>
    </location>
</feature>
<feature type="repeat" description="Xin" evidence="5">
    <location>
        <begin position="909"/>
        <end position="924"/>
    </location>
</feature>
<feature type="repeat" description="Xin" evidence="5">
    <location>
        <begin position="726"/>
        <end position="741"/>
    </location>
</feature>
<feature type="region of interest" description="Disordered" evidence="6">
    <location>
        <begin position="1722"/>
        <end position="1817"/>
    </location>
</feature>
<keyword evidence="4 5" id="KW-0009">Actin-binding</keyword>
<sequence>MAEKTEQMKATLTNNGQNLECELPPPPPANTQQEEVASVRDASESFIPVPPPKETFSVFYQQRQKNELKRLYKHMHPELRKNLEDVVNEEFVEVMNSGDVPCIDAGLQGEVQSMRWIFENWALDSIGEHHATKKILEEESVPSGNVKSTSSCFECHAPDSLHLSTSTAMLKTDQAKGDVRTTSWLFETQPLDSLNKIYPEEGDVLEAVLKEPVQGGDVKGARLLFESYPLDTLGRCNSVEDYQILKLKSEIQEQKGDVQKSVKLFETEPCCAIRDDTGKIHEIKSICREEVQTNSVRTARWLFETQPLDIINKGASGVRIIRGISLEEAQKGGVDKKRWMFETQPLDTIQETIHEDNFKASMEVIEGSDVVGKRLLFETQPLDSLKGESSSDIQLREEMVGGDVKSTLWLFETQPIETLKDSCEVGHLKKVTVTEDEKGAVKQRKLEFETKSLETLNKEASNTAQIEKGDVKLYQQLFETLPLDSISASDNECNAKREEVLVGNVKCNKHLFESTPLYAIRDNSGYYHKVTTVSREEVIKGDVQKCRWMFETKPLDQFDEEAGNVKIIKGITRQESCTGEVKTAKWLFETQPLDSIHKQVNQTEESLGMKKEISERGDVSTCRWLFETQPMDVLYEKSDTIKEGESIPKADVKSYTWLFETQPLDAIKESTEKYLKVCDVYQDDVKNVDVKTVRHLFETESLDSSTSLQTGEQAFRCLSKVDIQSGDVSRVKEVFETKPIDSIGASSVKVSEVGDEGESIQVGSVHKFTWLFENGVTDTINSTESNKQHTCDVKPGEVGNKRFVFETFSLDQIHHLNKESECVSDSTEETLQKGDVKSSVLLFESQPLYAIQDKDGLFHEVTTVKKEEIMSGNVRGARWMFETKPLDSIKPEDEIYLIRAVTQEDIEKGDVKTARWRFETQPLDSFALGEKTVVKTVDDIQKGDVQSNKQIFECQRSNQKYVRMVSVSDVHRGDVRTSTWLFENQPIDSLKGDFQESTSVQKVHREDSHKGDVKRCTWLFETQPLDTLKDSEISSTVKIQEEMPQADVKRTTWLFETTPLDKFSSEHATNQSMQITESIKETLHRLSSFCAVRSHGIIIEANETTSVKMAKYQLTNSEGPMIQKDELVEGNIEAIMLQLLCTMNVEPHGILLKEDDEGNVNVTKLDLSVHHAKASSLTETEHTRADVAHALDNLLSQDKSVKKGILIQESNKGSVEMTVYSLFSQSETIKGDVKSTISSLLASTQEHKAAATIRLEESEKGNVNLYKTCIEKGELDYLKNCQDQTSEDTIDSRPKDQVDIMQGDVEGAKRHLGQMQESVERTVTDIVPGDVRSTKKVFLSENSMVSNVVHKEEILRGDVSSAKQSLDQAVKQPLVIQKEEIVSGDIKATLKSLEEAKIKEITFTESGNEETLGHFSGCTAEEKHREEKISQAGSANEESVSADLEASMQSLQQETAKQQMLHHHTQEKQDVFSQFAGQQQQMQQQERVKQESKKVEKTVIQKKKMSSTTPVKESKKISSTTTVKESATLSTSQQKFLPTQPKVSKSVDLQGARQQTDACQGNEISKSADINLNPVASATVNTTVNPFLSSDYDSQTVQEKSEKELVVKGDVKAAIKSLQNAAAEQRPLEKEEVVRGDLPAALHSLQKSSVNISKGDFKAAMIYRNAGQSLSVSRKKGDNESVCNQSCAVSLSTSDTEFPTPVSVIDGGFQPSAAVTHPCETKTCSERSDCPTASKESVLANPPKSSEKVSPLKPALPPKPEYLTAGTTGRKGQKPSLPPKPDHLKERQKGPTVLSKDIPQTPPKSASFQQLPSKSLPCRGVIQADATESLEKESHKEYSSLSDPSITRYSHIFKHSSNVSCI</sequence>
<dbReference type="GO" id="GO:0001725">
    <property type="term" value="C:stress fiber"/>
    <property type="evidence" value="ECO:0007669"/>
    <property type="project" value="TreeGrafter"/>
</dbReference>
<proteinExistence type="inferred from homology"/>
<feature type="repeat" description="Xin" evidence="5">
    <location>
        <begin position="256"/>
        <end position="271"/>
    </location>
</feature>
<feature type="compositionally biased region" description="Low complexity" evidence="6">
    <location>
        <begin position="1474"/>
        <end position="1485"/>
    </location>
</feature>
<protein>
    <submittedName>
        <fullName evidence="7">Xin actin binding repeat containing 1</fullName>
    </submittedName>
</protein>
<evidence type="ECO:0000313" key="7">
    <source>
        <dbReference type="Ensembl" id="ENSECRP00000006463.1"/>
    </source>
</evidence>
<dbReference type="InterPro" id="IPR012510">
    <property type="entry name" value="Actin-binding_Xin_repeat"/>
</dbReference>